<evidence type="ECO:0000256" key="8">
    <source>
        <dbReference type="ARBA" id="ARBA00023114"/>
    </source>
</evidence>
<keyword evidence="8" id="KW-0626">Porin</keyword>
<dbReference type="Pfam" id="PF13609">
    <property type="entry name" value="Porin_4"/>
    <property type="match status" value="1"/>
</dbReference>
<keyword evidence="5" id="KW-0812">Transmembrane</keyword>
<keyword evidence="14" id="KW-1185">Reference proteome</keyword>
<evidence type="ECO:0000256" key="9">
    <source>
        <dbReference type="ARBA" id="ARBA00023136"/>
    </source>
</evidence>
<dbReference type="InterPro" id="IPR033900">
    <property type="entry name" value="Gram_neg_porin_domain"/>
</dbReference>
<keyword evidence="7" id="KW-0406">Ion transport</keyword>
<organism evidence="13 14">
    <name type="scientific">Paraburkholderia nemoris</name>
    <dbReference type="NCBI Taxonomy" id="2793076"/>
    <lineage>
        <taxon>Bacteria</taxon>
        <taxon>Pseudomonadati</taxon>
        <taxon>Pseudomonadota</taxon>
        <taxon>Betaproteobacteria</taxon>
        <taxon>Burkholderiales</taxon>
        <taxon>Burkholderiaceae</taxon>
        <taxon>Paraburkholderia</taxon>
    </lineage>
</organism>
<feature type="signal peptide" evidence="11">
    <location>
        <begin position="1"/>
        <end position="19"/>
    </location>
</feature>
<feature type="domain" description="Porin" evidence="12">
    <location>
        <begin position="9"/>
        <end position="323"/>
    </location>
</feature>
<evidence type="ECO:0000256" key="5">
    <source>
        <dbReference type="ARBA" id="ARBA00022692"/>
    </source>
</evidence>
<protein>
    <submittedName>
        <fullName evidence="13">Outer membrane porin protein</fullName>
    </submittedName>
</protein>
<evidence type="ECO:0000256" key="4">
    <source>
        <dbReference type="ARBA" id="ARBA00022452"/>
    </source>
</evidence>
<evidence type="ECO:0000313" key="13">
    <source>
        <dbReference type="EMBL" id="CAE6839087.1"/>
    </source>
</evidence>
<keyword evidence="9" id="KW-0472">Membrane</keyword>
<dbReference type="Gene3D" id="2.40.160.10">
    <property type="entry name" value="Porin"/>
    <property type="match status" value="1"/>
</dbReference>
<comment type="subunit">
    <text evidence="2">Homotrimer.</text>
</comment>
<evidence type="ECO:0000313" key="14">
    <source>
        <dbReference type="Proteomes" id="UP000673821"/>
    </source>
</evidence>
<dbReference type="SUPFAM" id="SSF56935">
    <property type="entry name" value="Porins"/>
    <property type="match status" value="1"/>
</dbReference>
<evidence type="ECO:0000256" key="3">
    <source>
        <dbReference type="ARBA" id="ARBA00022448"/>
    </source>
</evidence>
<dbReference type="InterPro" id="IPR050298">
    <property type="entry name" value="Gram-neg_bact_OMP"/>
</dbReference>
<sequence length="359" mass="37151">MKKIASAVGLSLFASLAHAQSSVQLYGLIDVGVEYLNHAGPGNASVTRMIGGNMAGSRWGLRGSEDLGGGTSAIFTLEAGFRPGTGASEIGGQSGRLFGRVATVGLQGGFGTLTLGRQAIVLNDVMFNYDPMAFSLYGLATLDGKFFGRVDNSIKYVSPVLHGVSASGYYTFGSDTVNGQGQVPGDAKVGRAFGLSVQYAAGPLGVAAVYDEAYPTTIALTNAGNVDKRLAVAGSYTFGALKAFLGYERHNETVAGTDGVLSNLYWTGLAYQVNPFLRLTGAAYDNEIVGTSAHPTSFVLNADYFLSKSTDVYASVSFVKNRTDGNTSSDAAVTGGADALPPGPGVDQTGAVVGIRHRF</sequence>
<evidence type="ECO:0000256" key="7">
    <source>
        <dbReference type="ARBA" id="ARBA00023065"/>
    </source>
</evidence>
<dbReference type="EMBL" id="CAJNBH010000029">
    <property type="protein sequence ID" value="CAE6839087.1"/>
    <property type="molecule type" value="Genomic_DNA"/>
</dbReference>
<evidence type="ECO:0000256" key="1">
    <source>
        <dbReference type="ARBA" id="ARBA00004571"/>
    </source>
</evidence>
<name>A0ABM8SWZ1_9BURK</name>
<keyword evidence="3" id="KW-0813">Transport</keyword>
<dbReference type="RefSeq" id="WP_200660706.1">
    <property type="nucleotide sequence ID" value="NZ_CAJNBH010000029.1"/>
</dbReference>
<gene>
    <name evidence="13" type="ORF">R69776_06952</name>
</gene>
<proteinExistence type="predicted"/>
<dbReference type="InterPro" id="IPR002299">
    <property type="entry name" value="Porin_Neis"/>
</dbReference>
<comment type="subcellular location">
    <subcellularLocation>
        <location evidence="1">Cell outer membrane</location>
        <topology evidence="1">Multi-pass membrane protein</topology>
    </subcellularLocation>
</comment>
<keyword evidence="10" id="KW-0998">Cell outer membrane</keyword>
<dbReference type="PANTHER" id="PTHR34501">
    <property type="entry name" value="PROTEIN YDDL-RELATED"/>
    <property type="match status" value="1"/>
</dbReference>
<reference evidence="13 14" key="1">
    <citation type="submission" date="2021-02" db="EMBL/GenBank/DDBJ databases">
        <authorList>
            <person name="Vanwijnsberghe S."/>
        </authorList>
    </citation>
    <scope>NUCLEOTIDE SEQUENCE [LARGE SCALE GENOMIC DNA]</scope>
    <source>
        <strain evidence="13 14">R-69776</strain>
    </source>
</reference>
<evidence type="ECO:0000256" key="2">
    <source>
        <dbReference type="ARBA" id="ARBA00011233"/>
    </source>
</evidence>
<keyword evidence="6 11" id="KW-0732">Signal</keyword>
<evidence type="ECO:0000256" key="10">
    <source>
        <dbReference type="ARBA" id="ARBA00023237"/>
    </source>
</evidence>
<feature type="chain" id="PRO_5045471022" evidence="11">
    <location>
        <begin position="20"/>
        <end position="359"/>
    </location>
</feature>
<accession>A0ABM8SWZ1</accession>
<dbReference type="InterPro" id="IPR023614">
    <property type="entry name" value="Porin_dom_sf"/>
</dbReference>
<dbReference type="PRINTS" id="PR00184">
    <property type="entry name" value="NEISSPPORIN"/>
</dbReference>
<evidence type="ECO:0000256" key="6">
    <source>
        <dbReference type="ARBA" id="ARBA00022729"/>
    </source>
</evidence>
<dbReference type="Proteomes" id="UP000673821">
    <property type="component" value="Unassembled WGS sequence"/>
</dbReference>
<evidence type="ECO:0000259" key="12">
    <source>
        <dbReference type="Pfam" id="PF13609"/>
    </source>
</evidence>
<keyword evidence="4" id="KW-1134">Transmembrane beta strand</keyword>
<evidence type="ECO:0000256" key="11">
    <source>
        <dbReference type="SAM" id="SignalP"/>
    </source>
</evidence>
<dbReference type="CDD" id="cd00342">
    <property type="entry name" value="gram_neg_porins"/>
    <property type="match status" value="1"/>
</dbReference>
<dbReference type="PANTHER" id="PTHR34501:SF9">
    <property type="entry name" value="MAJOR OUTER MEMBRANE PROTEIN P.IA"/>
    <property type="match status" value="1"/>
</dbReference>
<comment type="caution">
    <text evidence="13">The sequence shown here is derived from an EMBL/GenBank/DDBJ whole genome shotgun (WGS) entry which is preliminary data.</text>
</comment>